<sequence>FRFDGVSPPPALFRSESGDDGHTPLTRLSSVRSSFSNAGRELNRWDQLAARSGKGSSEAQANQQQEQG</sequence>
<evidence type="ECO:0000313" key="3">
    <source>
        <dbReference type="Proteomes" id="UP001328107"/>
    </source>
</evidence>
<reference evidence="3" key="1">
    <citation type="submission" date="2022-10" db="EMBL/GenBank/DDBJ databases">
        <title>Genome assembly of Pristionchus species.</title>
        <authorList>
            <person name="Yoshida K."/>
            <person name="Sommer R.J."/>
        </authorList>
    </citation>
    <scope>NUCLEOTIDE SEQUENCE [LARGE SCALE GENOMIC DNA]</scope>
    <source>
        <strain evidence="3">RS5460</strain>
    </source>
</reference>
<protein>
    <submittedName>
        <fullName evidence="2">Uncharacterized protein</fullName>
    </submittedName>
</protein>
<gene>
    <name evidence="2" type="ORF">PMAYCL1PPCAC_11029</name>
</gene>
<feature type="compositionally biased region" description="Low complexity" evidence="1">
    <location>
        <begin position="55"/>
        <end position="68"/>
    </location>
</feature>
<proteinExistence type="predicted"/>
<organism evidence="2 3">
    <name type="scientific">Pristionchus mayeri</name>
    <dbReference type="NCBI Taxonomy" id="1317129"/>
    <lineage>
        <taxon>Eukaryota</taxon>
        <taxon>Metazoa</taxon>
        <taxon>Ecdysozoa</taxon>
        <taxon>Nematoda</taxon>
        <taxon>Chromadorea</taxon>
        <taxon>Rhabditida</taxon>
        <taxon>Rhabditina</taxon>
        <taxon>Diplogasteromorpha</taxon>
        <taxon>Diplogasteroidea</taxon>
        <taxon>Neodiplogasteridae</taxon>
        <taxon>Pristionchus</taxon>
    </lineage>
</organism>
<dbReference type="EMBL" id="BTRK01000003">
    <property type="protein sequence ID" value="GMR40834.1"/>
    <property type="molecule type" value="Genomic_DNA"/>
</dbReference>
<name>A0AAN5CF74_9BILA</name>
<feature type="region of interest" description="Disordered" evidence="1">
    <location>
        <begin position="1"/>
        <end position="68"/>
    </location>
</feature>
<dbReference type="AlphaFoldDB" id="A0AAN5CF74"/>
<feature type="non-terminal residue" evidence="2">
    <location>
        <position position="68"/>
    </location>
</feature>
<evidence type="ECO:0000256" key="1">
    <source>
        <dbReference type="SAM" id="MobiDB-lite"/>
    </source>
</evidence>
<feature type="compositionally biased region" description="Polar residues" evidence="1">
    <location>
        <begin position="26"/>
        <end position="37"/>
    </location>
</feature>
<accession>A0AAN5CF74</accession>
<comment type="caution">
    <text evidence="2">The sequence shown here is derived from an EMBL/GenBank/DDBJ whole genome shotgun (WGS) entry which is preliminary data.</text>
</comment>
<feature type="non-terminal residue" evidence="2">
    <location>
        <position position="1"/>
    </location>
</feature>
<keyword evidence="3" id="KW-1185">Reference proteome</keyword>
<evidence type="ECO:0000313" key="2">
    <source>
        <dbReference type="EMBL" id="GMR40834.1"/>
    </source>
</evidence>
<dbReference type="Proteomes" id="UP001328107">
    <property type="component" value="Unassembled WGS sequence"/>
</dbReference>